<evidence type="ECO:0000259" key="4">
    <source>
        <dbReference type="PROSITE" id="PS50804"/>
    </source>
</evidence>
<evidence type="ECO:0000313" key="6">
    <source>
        <dbReference type="Proteomes" id="UP000551758"/>
    </source>
</evidence>
<comment type="subcellular location">
    <subcellularLocation>
        <location evidence="2">Nucleus</location>
    </subcellularLocation>
</comment>
<comment type="caution">
    <text evidence="5">The sequence shown here is derived from an EMBL/GenBank/DDBJ whole genome shotgun (WGS) entry which is preliminary data.</text>
</comment>
<dbReference type="Pfam" id="PF02023">
    <property type="entry name" value="SCAN"/>
    <property type="match status" value="1"/>
</dbReference>
<sequence length="296" mass="33200">MKIEVVEVLTLNQEVACPRNAQIQALYAEDEGLSPDVLWEPTPQLGEHPADPEAARQRFRAFRFEEVPGPREALAHLRELCHQWLRPEVRSKEQMLELLVLEQFLGALPGKLQMWVESQHPENCQEAVALVEDVTWMSGEEGWETTLENKQLTPNSDTPEEEPGHDLKVEESSKADAWSSTSGAVLQGGVPEVSDATLKHVGSAQEKIVPQRRHCERPRSQVNTGLDANHVSPQKTLPRKRLCKRGSRVKKMMPNPHVKIRQKKKGEKAGESSGCGRTIGRSALQITFTRIHKGSQ</sequence>
<feature type="region of interest" description="Disordered" evidence="3">
    <location>
        <begin position="260"/>
        <end position="281"/>
    </location>
</feature>
<dbReference type="Gene3D" id="1.10.4020.10">
    <property type="entry name" value="DNA breaking-rejoining enzymes"/>
    <property type="match status" value="1"/>
</dbReference>
<dbReference type="PROSITE" id="PS50804">
    <property type="entry name" value="SCAN_BOX"/>
    <property type="match status" value="1"/>
</dbReference>
<evidence type="ECO:0000256" key="3">
    <source>
        <dbReference type="SAM" id="MobiDB-lite"/>
    </source>
</evidence>
<dbReference type="PANTHER" id="PTHR45935">
    <property type="entry name" value="PROTEIN ZBED8-RELATED"/>
    <property type="match status" value="1"/>
</dbReference>
<evidence type="ECO:0000256" key="2">
    <source>
        <dbReference type="PROSITE-ProRule" id="PRU00187"/>
    </source>
</evidence>
<dbReference type="InterPro" id="IPR003309">
    <property type="entry name" value="SCAN_dom"/>
</dbReference>
<dbReference type="SMART" id="SM00431">
    <property type="entry name" value="SCAN"/>
    <property type="match status" value="1"/>
</dbReference>
<feature type="region of interest" description="Disordered" evidence="3">
    <location>
        <begin position="203"/>
        <end position="238"/>
    </location>
</feature>
<protein>
    <recommendedName>
        <fullName evidence="4">SCAN box domain-containing protein</fullName>
    </recommendedName>
</protein>
<reference evidence="5 6" key="1">
    <citation type="journal article" date="2020" name="Mol. Biol. Evol.">
        <title>Interspecific Gene Flow and the Evolution of Specialization in Black and White Rhinoceros.</title>
        <authorList>
            <person name="Moodley Y."/>
            <person name="Westbury M.V."/>
            <person name="Russo I.M."/>
            <person name="Gopalakrishnan S."/>
            <person name="Rakotoarivelo A."/>
            <person name="Olsen R.A."/>
            <person name="Prost S."/>
            <person name="Tunstall T."/>
            <person name="Ryder O.A."/>
            <person name="Dalen L."/>
            <person name="Bruford M.W."/>
        </authorList>
    </citation>
    <scope>NUCLEOTIDE SEQUENCE [LARGE SCALE GENOMIC DNA]</scope>
    <source>
        <strain evidence="5">SBR-YM</strain>
        <tissue evidence="5">Skin</tissue>
    </source>
</reference>
<evidence type="ECO:0000313" key="5">
    <source>
        <dbReference type="EMBL" id="KAF5929462.1"/>
    </source>
</evidence>
<dbReference type="InterPro" id="IPR038269">
    <property type="entry name" value="SCAN_sf"/>
</dbReference>
<dbReference type="SUPFAM" id="SSF47353">
    <property type="entry name" value="Retrovirus capsid dimerization domain-like"/>
    <property type="match status" value="1"/>
</dbReference>
<keyword evidence="1 2" id="KW-0539">Nucleus</keyword>
<dbReference type="CDD" id="cd07936">
    <property type="entry name" value="SCAN"/>
    <property type="match status" value="1"/>
</dbReference>
<dbReference type="PANTHER" id="PTHR45935:SF15">
    <property type="entry name" value="SCAN BOX DOMAIN-CONTAINING PROTEIN"/>
    <property type="match status" value="1"/>
</dbReference>
<organism evidence="5 6">
    <name type="scientific">Diceros bicornis minor</name>
    <name type="common">South-central black rhinoceros</name>
    <dbReference type="NCBI Taxonomy" id="77932"/>
    <lineage>
        <taxon>Eukaryota</taxon>
        <taxon>Metazoa</taxon>
        <taxon>Chordata</taxon>
        <taxon>Craniata</taxon>
        <taxon>Vertebrata</taxon>
        <taxon>Euteleostomi</taxon>
        <taxon>Mammalia</taxon>
        <taxon>Eutheria</taxon>
        <taxon>Laurasiatheria</taxon>
        <taxon>Perissodactyla</taxon>
        <taxon>Rhinocerotidae</taxon>
        <taxon>Diceros</taxon>
    </lineage>
</organism>
<feature type="domain" description="SCAN box" evidence="4">
    <location>
        <begin position="56"/>
        <end position="134"/>
    </location>
</feature>
<name>A0A7J7FN18_DICBM</name>
<feature type="region of interest" description="Disordered" evidence="3">
    <location>
        <begin position="145"/>
        <end position="186"/>
    </location>
</feature>
<evidence type="ECO:0000256" key="1">
    <source>
        <dbReference type="ARBA" id="ARBA00023242"/>
    </source>
</evidence>
<gene>
    <name evidence="5" type="ORF">HPG69_007212</name>
</gene>
<dbReference type="Proteomes" id="UP000551758">
    <property type="component" value="Unassembled WGS sequence"/>
</dbReference>
<dbReference type="InterPro" id="IPR050916">
    <property type="entry name" value="SCAN-C2H2_zinc_finger"/>
</dbReference>
<dbReference type="EMBL" id="JACDTQ010000092">
    <property type="protein sequence ID" value="KAF5929462.1"/>
    <property type="molecule type" value="Genomic_DNA"/>
</dbReference>
<dbReference type="FunFam" id="1.10.4020.10:FF:000001">
    <property type="entry name" value="zinc finger protein 263 isoform X1"/>
    <property type="match status" value="1"/>
</dbReference>
<dbReference type="AlphaFoldDB" id="A0A7J7FN18"/>
<keyword evidence="6" id="KW-1185">Reference proteome</keyword>
<feature type="compositionally biased region" description="Basic and acidic residues" evidence="3">
    <location>
        <begin position="162"/>
        <end position="174"/>
    </location>
</feature>
<dbReference type="GO" id="GO:0005634">
    <property type="term" value="C:nucleus"/>
    <property type="evidence" value="ECO:0007669"/>
    <property type="project" value="UniProtKB-SubCell"/>
</dbReference>
<proteinExistence type="predicted"/>
<accession>A0A7J7FN18</accession>
<feature type="non-terminal residue" evidence="5">
    <location>
        <position position="1"/>
    </location>
</feature>
<feature type="compositionally biased region" description="Polar residues" evidence="3">
    <location>
        <begin position="220"/>
        <end position="235"/>
    </location>
</feature>
<feature type="compositionally biased region" description="Polar residues" evidence="3">
    <location>
        <begin position="146"/>
        <end position="157"/>
    </location>
</feature>